<reference evidence="10 11" key="1">
    <citation type="submission" date="2017-06" db="EMBL/GenBank/DDBJ databases">
        <title>Draft genome sequence of anaerobic fermentative bacterium Anaeromicrobium sediminis DY2726D isolated from West Pacific Ocean sediments.</title>
        <authorList>
            <person name="Zeng X."/>
        </authorList>
    </citation>
    <scope>NUCLEOTIDE SEQUENCE [LARGE SCALE GENOMIC DNA]</scope>
    <source>
        <strain evidence="10 11">DY2726D</strain>
    </source>
</reference>
<sequence length="327" mass="36677">MKRVFSGVQPTGNITIGNYLGAIKQFVTYQEDNDAFYCVVDLHSITLPQDPKELHKNSLSVAAMYMAVGLDPSKCTIFLQSSVKEHAELGWFLQCMSSTGELSRMTQFKDKSRGQESAPTGLFTYPTLMAADILLYDTNYVPVGNDQKQHLELTRDLAMRFNNRFGKTFVVPEYKEQKVGARIMSLDEPTSKMSKSNPNEHSRICLLDPPNKVKKSLMRSTTDSDMEVRFDPENKAGVSNLLTIYSAFSGLSIKDLEKKYEGLGYGTFKKELVVVVNDSLAEIQDKYNKIIDSPELLEVLKTGADRAREVASATMDRVKKNMGFVTL</sequence>
<evidence type="ECO:0000256" key="5">
    <source>
        <dbReference type="ARBA" id="ARBA00022917"/>
    </source>
</evidence>
<evidence type="ECO:0000256" key="6">
    <source>
        <dbReference type="ARBA" id="ARBA00023146"/>
    </source>
</evidence>
<dbReference type="Gene3D" id="1.10.240.10">
    <property type="entry name" value="Tyrosyl-Transfer RNA Synthetase"/>
    <property type="match status" value="1"/>
</dbReference>
<name>A0A267MFR6_9FIRM</name>
<protein>
    <recommendedName>
        <fullName evidence="8">Tryptophan--tRNA ligase</fullName>
        <ecNumber evidence="8">6.1.1.2</ecNumber>
    </recommendedName>
    <alternativeName>
        <fullName evidence="8">Tryptophanyl-tRNA synthetase</fullName>
        <shortName evidence="8">TrpRS</shortName>
    </alternativeName>
</protein>
<dbReference type="HAMAP" id="MF_00140_B">
    <property type="entry name" value="Trp_tRNA_synth_B"/>
    <property type="match status" value="1"/>
</dbReference>
<organism evidence="10 11">
    <name type="scientific">Anaeromicrobium sediminis</name>
    <dbReference type="NCBI Taxonomy" id="1478221"/>
    <lineage>
        <taxon>Bacteria</taxon>
        <taxon>Bacillati</taxon>
        <taxon>Bacillota</taxon>
        <taxon>Clostridia</taxon>
        <taxon>Peptostreptococcales</taxon>
        <taxon>Thermotaleaceae</taxon>
        <taxon>Anaeromicrobium</taxon>
    </lineage>
</organism>
<evidence type="ECO:0000256" key="7">
    <source>
        <dbReference type="ARBA" id="ARBA00049929"/>
    </source>
</evidence>
<dbReference type="NCBIfam" id="TIGR00233">
    <property type="entry name" value="trpS"/>
    <property type="match status" value="1"/>
</dbReference>
<dbReference type="EC" id="6.1.1.2" evidence="8"/>
<gene>
    <name evidence="8 10" type="primary">trpS</name>
    <name evidence="10" type="ORF">CCE28_15025</name>
</gene>
<feature type="binding site" evidence="8">
    <location>
        <begin position="17"/>
        <end position="18"/>
    </location>
    <ligand>
        <name>ATP</name>
        <dbReference type="ChEBI" id="CHEBI:30616"/>
    </ligand>
</feature>
<dbReference type="PRINTS" id="PR01039">
    <property type="entry name" value="TRNASYNTHTRP"/>
</dbReference>
<feature type="binding site" evidence="8">
    <location>
        <position position="132"/>
    </location>
    <ligand>
        <name>L-tryptophan</name>
        <dbReference type="ChEBI" id="CHEBI:57912"/>
    </ligand>
</feature>
<dbReference type="PROSITE" id="PS00178">
    <property type="entry name" value="AA_TRNA_LIGASE_I"/>
    <property type="match status" value="1"/>
</dbReference>
<proteinExistence type="inferred from homology"/>
<comment type="subcellular location">
    <subcellularLocation>
        <location evidence="8">Cytoplasm</location>
    </subcellularLocation>
</comment>
<accession>A0A267MFR6</accession>
<feature type="binding site" evidence="8">
    <location>
        <begin position="192"/>
        <end position="196"/>
    </location>
    <ligand>
        <name>ATP</name>
        <dbReference type="ChEBI" id="CHEBI:30616"/>
    </ligand>
</feature>
<dbReference type="InterPro" id="IPR001412">
    <property type="entry name" value="aa-tRNA-synth_I_CS"/>
</dbReference>
<dbReference type="PANTHER" id="PTHR43766:SF1">
    <property type="entry name" value="TRYPTOPHAN--TRNA LIGASE, MITOCHONDRIAL"/>
    <property type="match status" value="1"/>
</dbReference>
<dbReference type="GO" id="GO:0005524">
    <property type="term" value="F:ATP binding"/>
    <property type="evidence" value="ECO:0007669"/>
    <property type="project" value="UniProtKB-UniRule"/>
</dbReference>
<feature type="binding site" evidence="8">
    <location>
        <position position="183"/>
    </location>
    <ligand>
        <name>ATP</name>
        <dbReference type="ChEBI" id="CHEBI:30616"/>
    </ligand>
</feature>
<evidence type="ECO:0000256" key="8">
    <source>
        <dbReference type="HAMAP-Rule" id="MF_00140"/>
    </source>
</evidence>
<evidence type="ECO:0000256" key="9">
    <source>
        <dbReference type="RuleBase" id="RU363036"/>
    </source>
</evidence>
<keyword evidence="8" id="KW-0963">Cytoplasm</keyword>
<comment type="function">
    <text evidence="8">Catalyzes the attachment of tryptophan to tRNA(Trp).</text>
</comment>
<dbReference type="PANTHER" id="PTHR43766">
    <property type="entry name" value="TRYPTOPHAN--TRNA LIGASE, MITOCHONDRIAL"/>
    <property type="match status" value="1"/>
</dbReference>
<dbReference type="Pfam" id="PF00579">
    <property type="entry name" value="tRNA-synt_1b"/>
    <property type="match status" value="1"/>
</dbReference>
<feature type="binding site" evidence="8">
    <location>
        <begin position="144"/>
        <end position="146"/>
    </location>
    <ligand>
        <name>ATP</name>
        <dbReference type="ChEBI" id="CHEBI:30616"/>
    </ligand>
</feature>
<dbReference type="InterPro" id="IPR002305">
    <property type="entry name" value="aa-tRNA-synth_Ic"/>
</dbReference>
<comment type="subunit">
    <text evidence="8">Homodimer.</text>
</comment>
<dbReference type="InterPro" id="IPR002306">
    <property type="entry name" value="Trp-tRNA-ligase"/>
</dbReference>
<comment type="caution">
    <text evidence="10">The sequence shown here is derived from an EMBL/GenBank/DDBJ whole genome shotgun (WGS) entry which is preliminary data.</text>
</comment>
<dbReference type="SUPFAM" id="SSF52374">
    <property type="entry name" value="Nucleotidylyl transferase"/>
    <property type="match status" value="1"/>
</dbReference>
<feature type="short sequence motif" description="'KMSKS' region" evidence="8">
    <location>
        <begin position="192"/>
        <end position="196"/>
    </location>
</feature>
<dbReference type="InterPro" id="IPR014729">
    <property type="entry name" value="Rossmann-like_a/b/a_fold"/>
</dbReference>
<dbReference type="InterPro" id="IPR050203">
    <property type="entry name" value="Trp-tRNA_synthetase"/>
</dbReference>
<dbReference type="EMBL" id="NIBG01000015">
    <property type="protein sequence ID" value="PAB58421.1"/>
    <property type="molecule type" value="Genomic_DNA"/>
</dbReference>
<evidence type="ECO:0000256" key="2">
    <source>
        <dbReference type="ARBA" id="ARBA00022598"/>
    </source>
</evidence>
<keyword evidence="6 8" id="KW-0030">Aminoacyl-tRNA synthetase</keyword>
<feature type="short sequence motif" description="'HIGH' region" evidence="8">
    <location>
        <begin position="10"/>
        <end position="18"/>
    </location>
</feature>
<keyword evidence="3 8" id="KW-0547">Nucleotide-binding</keyword>
<dbReference type="GO" id="GO:0004830">
    <property type="term" value="F:tryptophan-tRNA ligase activity"/>
    <property type="evidence" value="ECO:0007669"/>
    <property type="project" value="UniProtKB-UniRule"/>
</dbReference>
<dbReference type="GO" id="GO:0006436">
    <property type="term" value="P:tryptophanyl-tRNA aminoacylation"/>
    <property type="evidence" value="ECO:0007669"/>
    <property type="project" value="UniProtKB-UniRule"/>
</dbReference>
<dbReference type="AlphaFoldDB" id="A0A267MFR6"/>
<feature type="binding site" evidence="8">
    <location>
        <begin position="9"/>
        <end position="11"/>
    </location>
    <ligand>
        <name>ATP</name>
        <dbReference type="ChEBI" id="CHEBI:30616"/>
    </ligand>
</feature>
<keyword evidence="4 8" id="KW-0067">ATP-binding</keyword>
<keyword evidence="5 8" id="KW-0648">Protein biosynthesis</keyword>
<evidence type="ECO:0000256" key="3">
    <source>
        <dbReference type="ARBA" id="ARBA00022741"/>
    </source>
</evidence>
<dbReference type="CDD" id="cd00806">
    <property type="entry name" value="TrpRS_core"/>
    <property type="match status" value="1"/>
</dbReference>
<comment type="catalytic activity">
    <reaction evidence="7 8">
        <text>tRNA(Trp) + L-tryptophan + ATP = L-tryptophyl-tRNA(Trp) + AMP + diphosphate + H(+)</text>
        <dbReference type="Rhea" id="RHEA:24080"/>
        <dbReference type="Rhea" id="RHEA-COMP:9671"/>
        <dbReference type="Rhea" id="RHEA-COMP:9705"/>
        <dbReference type="ChEBI" id="CHEBI:15378"/>
        <dbReference type="ChEBI" id="CHEBI:30616"/>
        <dbReference type="ChEBI" id="CHEBI:33019"/>
        <dbReference type="ChEBI" id="CHEBI:57912"/>
        <dbReference type="ChEBI" id="CHEBI:78442"/>
        <dbReference type="ChEBI" id="CHEBI:78535"/>
        <dbReference type="ChEBI" id="CHEBI:456215"/>
        <dbReference type="EC" id="6.1.1.2"/>
    </reaction>
</comment>
<keyword evidence="11" id="KW-1185">Reference proteome</keyword>
<dbReference type="InterPro" id="IPR024109">
    <property type="entry name" value="Trp-tRNA-ligase_bac-type"/>
</dbReference>
<dbReference type="OrthoDB" id="9801042at2"/>
<dbReference type="RefSeq" id="WP_095134551.1">
    <property type="nucleotide sequence ID" value="NZ_NIBG01000015.1"/>
</dbReference>
<dbReference type="Proteomes" id="UP000216024">
    <property type="component" value="Unassembled WGS sequence"/>
</dbReference>
<evidence type="ECO:0000256" key="4">
    <source>
        <dbReference type="ARBA" id="ARBA00022840"/>
    </source>
</evidence>
<dbReference type="GO" id="GO:0005829">
    <property type="term" value="C:cytosol"/>
    <property type="evidence" value="ECO:0007669"/>
    <property type="project" value="TreeGrafter"/>
</dbReference>
<dbReference type="FunFam" id="1.10.240.10:FF:000002">
    <property type="entry name" value="Tryptophan--tRNA ligase"/>
    <property type="match status" value="1"/>
</dbReference>
<evidence type="ECO:0000313" key="11">
    <source>
        <dbReference type="Proteomes" id="UP000216024"/>
    </source>
</evidence>
<evidence type="ECO:0000256" key="1">
    <source>
        <dbReference type="ARBA" id="ARBA00005594"/>
    </source>
</evidence>
<dbReference type="Gene3D" id="3.40.50.620">
    <property type="entry name" value="HUPs"/>
    <property type="match status" value="1"/>
</dbReference>
<keyword evidence="2 8" id="KW-0436">Ligase</keyword>
<evidence type="ECO:0000313" key="10">
    <source>
        <dbReference type="EMBL" id="PAB58421.1"/>
    </source>
</evidence>
<comment type="similarity">
    <text evidence="1 8 9">Belongs to the class-I aminoacyl-tRNA synthetase family.</text>
</comment>